<gene>
    <name evidence="2" type="ORF">VNO77_26802</name>
</gene>
<accession>A0AAN9KVR6</accession>
<dbReference type="Proteomes" id="UP001367508">
    <property type="component" value="Unassembled WGS sequence"/>
</dbReference>
<protein>
    <submittedName>
        <fullName evidence="2">Uncharacterized protein</fullName>
    </submittedName>
</protein>
<dbReference type="EMBL" id="JAYMYQ010000006">
    <property type="protein sequence ID" value="KAK7323332.1"/>
    <property type="molecule type" value="Genomic_DNA"/>
</dbReference>
<proteinExistence type="predicted"/>
<organism evidence="2 3">
    <name type="scientific">Canavalia gladiata</name>
    <name type="common">Sword bean</name>
    <name type="synonym">Dolichos gladiatus</name>
    <dbReference type="NCBI Taxonomy" id="3824"/>
    <lineage>
        <taxon>Eukaryota</taxon>
        <taxon>Viridiplantae</taxon>
        <taxon>Streptophyta</taxon>
        <taxon>Embryophyta</taxon>
        <taxon>Tracheophyta</taxon>
        <taxon>Spermatophyta</taxon>
        <taxon>Magnoliopsida</taxon>
        <taxon>eudicotyledons</taxon>
        <taxon>Gunneridae</taxon>
        <taxon>Pentapetalae</taxon>
        <taxon>rosids</taxon>
        <taxon>fabids</taxon>
        <taxon>Fabales</taxon>
        <taxon>Fabaceae</taxon>
        <taxon>Papilionoideae</taxon>
        <taxon>50 kb inversion clade</taxon>
        <taxon>NPAAA clade</taxon>
        <taxon>indigoferoid/millettioid clade</taxon>
        <taxon>Phaseoleae</taxon>
        <taxon>Canavalia</taxon>
    </lineage>
</organism>
<name>A0AAN9KVR6_CANGL</name>
<dbReference type="AlphaFoldDB" id="A0AAN9KVR6"/>
<sequence length="213" mass="23212">MEYGNSLSDRNFDETEGKRAISCMLKASSDVTYANEGIEFNPRAMNCQASHVTSIEATVSRPTVDRIGPQGSAIQAIPCRSDWPVTLHLGLAGIQPMGHVKDQLELEFSFLSLSLSGLFLLEVLWLRKIKKKNLSLLLEVGDKGPPLDSFLLPKASGDSFIKLILTLIDGSSAFLKLHITQEVKLVNGSSGANPRLSNHEELARTSPGIHTDL</sequence>
<keyword evidence="3" id="KW-1185">Reference proteome</keyword>
<feature type="region of interest" description="Disordered" evidence="1">
    <location>
        <begin position="190"/>
        <end position="213"/>
    </location>
</feature>
<comment type="caution">
    <text evidence="2">The sequence shown here is derived from an EMBL/GenBank/DDBJ whole genome shotgun (WGS) entry which is preliminary data.</text>
</comment>
<evidence type="ECO:0000313" key="2">
    <source>
        <dbReference type="EMBL" id="KAK7323332.1"/>
    </source>
</evidence>
<reference evidence="2 3" key="1">
    <citation type="submission" date="2024-01" db="EMBL/GenBank/DDBJ databases">
        <title>The genomes of 5 underutilized Papilionoideae crops provide insights into root nodulation and disease resistanc.</title>
        <authorList>
            <person name="Jiang F."/>
        </authorList>
    </citation>
    <scope>NUCLEOTIDE SEQUENCE [LARGE SCALE GENOMIC DNA]</scope>
    <source>
        <strain evidence="2">LVBAO_FW01</strain>
        <tissue evidence="2">Leaves</tissue>
    </source>
</reference>
<evidence type="ECO:0000313" key="3">
    <source>
        <dbReference type="Proteomes" id="UP001367508"/>
    </source>
</evidence>
<evidence type="ECO:0000256" key="1">
    <source>
        <dbReference type="SAM" id="MobiDB-lite"/>
    </source>
</evidence>